<evidence type="ECO:0008006" key="4">
    <source>
        <dbReference type="Google" id="ProtNLM"/>
    </source>
</evidence>
<dbReference type="GO" id="GO:0006367">
    <property type="term" value="P:transcription initiation at RNA polymerase II promoter"/>
    <property type="evidence" value="ECO:0007669"/>
    <property type="project" value="TreeGrafter"/>
</dbReference>
<dbReference type="PANTHER" id="PTHR46469:SF1">
    <property type="entry name" value="TRANSCRIPTION INITIATION FACTOR TFIID SUBUNIT 8"/>
    <property type="match status" value="1"/>
</dbReference>
<reference evidence="2" key="1">
    <citation type="submission" date="2007-07" db="EMBL/GenBank/DDBJ databases">
        <title>PCAP assembly of the Caenorhabditis remanei genome.</title>
        <authorList>
            <consortium name="The Caenorhabditis remanei Sequencing Consortium"/>
            <person name="Wilson R.K."/>
        </authorList>
    </citation>
    <scope>NUCLEOTIDE SEQUENCE [LARGE SCALE GENOMIC DNA]</scope>
    <source>
        <strain evidence="2">PB4641</strain>
    </source>
</reference>
<feature type="region of interest" description="Disordered" evidence="1">
    <location>
        <begin position="241"/>
        <end position="372"/>
    </location>
</feature>
<feature type="region of interest" description="Disordered" evidence="1">
    <location>
        <begin position="155"/>
        <end position="186"/>
    </location>
</feature>
<dbReference type="GO" id="GO:0005669">
    <property type="term" value="C:transcription factor TFIID complex"/>
    <property type="evidence" value="ECO:0007669"/>
    <property type="project" value="InterPro"/>
</dbReference>
<keyword evidence="3" id="KW-1185">Reference proteome</keyword>
<organism evidence="3">
    <name type="scientific">Caenorhabditis remanei</name>
    <name type="common">Caenorhabditis vulgaris</name>
    <dbReference type="NCBI Taxonomy" id="31234"/>
    <lineage>
        <taxon>Eukaryota</taxon>
        <taxon>Metazoa</taxon>
        <taxon>Ecdysozoa</taxon>
        <taxon>Nematoda</taxon>
        <taxon>Chromadorea</taxon>
        <taxon>Rhabditida</taxon>
        <taxon>Rhabditina</taxon>
        <taxon>Rhabditomorpha</taxon>
        <taxon>Rhabditoidea</taxon>
        <taxon>Rhabditidae</taxon>
        <taxon>Peloderinae</taxon>
        <taxon>Caenorhabditis</taxon>
    </lineage>
</organism>
<evidence type="ECO:0000256" key="1">
    <source>
        <dbReference type="SAM" id="MobiDB-lite"/>
    </source>
</evidence>
<dbReference type="InterPro" id="IPR037818">
    <property type="entry name" value="TAF8"/>
</dbReference>
<dbReference type="STRING" id="31234.E3MU06"/>
<evidence type="ECO:0000313" key="2">
    <source>
        <dbReference type="EMBL" id="EFP09008.1"/>
    </source>
</evidence>
<accession>E3MU06</accession>
<dbReference type="Proteomes" id="UP000008281">
    <property type="component" value="Unassembled WGS sequence"/>
</dbReference>
<gene>
    <name evidence="2" type="ORF">CRE_22486</name>
</gene>
<feature type="compositionally biased region" description="Basic and acidic residues" evidence="1">
    <location>
        <begin position="277"/>
        <end position="332"/>
    </location>
</feature>
<dbReference type="InParanoid" id="E3MU06"/>
<feature type="compositionally biased region" description="Basic and acidic residues" evidence="1">
    <location>
        <begin position="241"/>
        <end position="256"/>
    </location>
</feature>
<dbReference type="FunCoup" id="E3MU06">
    <property type="interactions" value="361"/>
</dbReference>
<proteinExistence type="predicted"/>
<dbReference type="PANTHER" id="PTHR46469">
    <property type="entry name" value="TRANSCRIPTION INITIATION FACTOR TFIID SUBUNIT 8"/>
    <property type="match status" value="1"/>
</dbReference>
<evidence type="ECO:0000313" key="3">
    <source>
        <dbReference type="Proteomes" id="UP000008281"/>
    </source>
</evidence>
<dbReference type="HOGENOM" id="CLU_531267_0_0_1"/>
<name>E3MU06_CAERE</name>
<protein>
    <recommendedName>
        <fullName evidence="4">Bromodomain associated domain-containing protein</fullName>
    </recommendedName>
</protein>
<sequence>MNEEDIVLSNLRDSVSRIVDNLKFNYIDEAAHAKLVGLMADKLFLMSHTCRALLENTGRIGSALNASVDIKHLFRIHRVDLRQLVDYTQQVRPFPPNKCDIHGEYVAEKEVAKTAENEKNTMEIEEIAVKKAQPTPRVFSFPVFDDMSDWELGFGHHSDTDSAMSEPPTPRPLSSSARLLEPPPPPPPIPPLFFYSPEFPDFESKYRPEPIEKQLKIFKADPPLYSPPKVAKDTWKYEKYEKYERNRPKTSQKLEKTPSNSSLAPKMTKKRLMQTNYERRLRNEQMAEEERKREKKREKTERKSMKIEKKEAIQQKQKFKERVIRNKREHVAPNRVPNFDENDNKLMSSSEITPPPTKKMKTEEAPPPTQPPLIKMLISFKRERQGFRIKKVETTIYNEVVNGEWKPLLQTWKSSIGIYSEPKYPIRPPKRAISEDDGKPKIPKLKLIKNADNNYSKVS</sequence>
<dbReference type="OMA" id="HAFRIHR"/>
<dbReference type="eggNOG" id="ENOG502RT5X">
    <property type="taxonomic scope" value="Eukaryota"/>
</dbReference>
<dbReference type="EMBL" id="DS268478">
    <property type="protein sequence ID" value="EFP09008.1"/>
    <property type="molecule type" value="Genomic_DNA"/>
</dbReference>
<dbReference type="OrthoDB" id="5840960at2759"/>
<dbReference type="AlphaFoldDB" id="E3MU06"/>